<dbReference type="Proteomes" id="UP000681967">
    <property type="component" value="Unassembled WGS sequence"/>
</dbReference>
<evidence type="ECO:0000256" key="1">
    <source>
        <dbReference type="SAM" id="Phobius"/>
    </source>
</evidence>
<feature type="transmembrane region" description="Helical" evidence="1">
    <location>
        <begin position="183"/>
        <end position="200"/>
    </location>
</feature>
<reference evidence="2" key="1">
    <citation type="submission" date="2021-02" db="EMBL/GenBank/DDBJ databases">
        <authorList>
            <person name="Nowell W R."/>
        </authorList>
    </citation>
    <scope>NUCLEOTIDE SEQUENCE</scope>
</reference>
<sequence length="260" mass="29845">MAPWLLYAITTLCRRNGCNSDSDYLYKYPRPVSRMQLFTFSLSCWSHLIFLFLIQHQSNLLAIIYLILGTMALICCLLTSIIHLHNYERELSTSHLFSDIWSIRIFVHNGLSVMLAWQITLVAYSSLYACNRVLLSSSSTASNEINESTLNLISICLIGSMCIIAIFYILIMSCCFSNTMCHVVAGWIFLILLTIIHWYYHNHQLDSLLLKSFYVSAGLFSFIICLHLILALFRYSGATCRSLTNSNRYNYRHGILQGKD</sequence>
<feature type="transmembrane region" description="Helical" evidence="1">
    <location>
        <begin position="149"/>
        <end position="171"/>
    </location>
</feature>
<dbReference type="AlphaFoldDB" id="A0A8S3EHB1"/>
<comment type="caution">
    <text evidence="2">The sequence shown here is derived from an EMBL/GenBank/DDBJ whole genome shotgun (WGS) entry which is preliminary data.</text>
</comment>
<evidence type="ECO:0000313" key="2">
    <source>
        <dbReference type="EMBL" id="CAF5076211.1"/>
    </source>
</evidence>
<keyword evidence="1" id="KW-1133">Transmembrane helix</keyword>
<keyword evidence="1" id="KW-0812">Transmembrane</keyword>
<name>A0A8S3EHB1_9BILA</name>
<keyword evidence="1" id="KW-0472">Membrane</keyword>
<feature type="transmembrane region" description="Helical" evidence="1">
    <location>
        <begin position="37"/>
        <end position="54"/>
    </location>
</feature>
<protein>
    <submittedName>
        <fullName evidence="2">Uncharacterized protein</fullName>
    </submittedName>
</protein>
<organism evidence="2 3">
    <name type="scientific">Rotaria magnacalcarata</name>
    <dbReference type="NCBI Taxonomy" id="392030"/>
    <lineage>
        <taxon>Eukaryota</taxon>
        <taxon>Metazoa</taxon>
        <taxon>Spiralia</taxon>
        <taxon>Gnathifera</taxon>
        <taxon>Rotifera</taxon>
        <taxon>Eurotatoria</taxon>
        <taxon>Bdelloidea</taxon>
        <taxon>Philodinida</taxon>
        <taxon>Philodinidae</taxon>
        <taxon>Rotaria</taxon>
    </lineage>
</organism>
<accession>A0A8S3EHB1</accession>
<evidence type="ECO:0000313" key="3">
    <source>
        <dbReference type="Proteomes" id="UP000681967"/>
    </source>
</evidence>
<feature type="transmembrane region" description="Helical" evidence="1">
    <location>
        <begin position="212"/>
        <end position="233"/>
    </location>
</feature>
<dbReference type="EMBL" id="CAJOBH010232289">
    <property type="protein sequence ID" value="CAF5076211.1"/>
    <property type="molecule type" value="Genomic_DNA"/>
</dbReference>
<proteinExistence type="predicted"/>
<feature type="transmembrane region" description="Helical" evidence="1">
    <location>
        <begin position="60"/>
        <end position="84"/>
    </location>
</feature>
<gene>
    <name evidence="2" type="ORF">BYL167_LOCUS61297</name>
</gene>